<dbReference type="GO" id="GO:0016787">
    <property type="term" value="F:hydrolase activity"/>
    <property type="evidence" value="ECO:0007669"/>
    <property type="project" value="UniProtKB-KW"/>
</dbReference>
<dbReference type="Gene3D" id="3.90.1490.10">
    <property type="entry name" value="putative n-type atp pyrophosphatase, domain 2"/>
    <property type="match status" value="1"/>
</dbReference>
<dbReference type="Gene3D" id="3.40.50.620">
    <property type="entry name" value="HUPs"/>
    <property type="match status" value="1"/>
</dbReference>
<evidence type="ECO:0000313" key="2">
    <source>
        <dbReference type="EMBL" id="RKN83051.1"/>
    </source>
</evidence>
<dbReference type="EMBL" id="RBCJ01000001">
    <property type="protein sequence ID" value="RKN83051.1"/>
    <property type="molecule type" value="Genomic_DNA"/>
</dbReference>
<gene>
    <name evidence="2" type="ORF">D7Z94_04210</name>
</gene>
<keyword evidence="3" id="KW-1185">Reference proteome</keyword>
<sequence length="245" mass="28387">MQKNPKTYFNWSSGKDAALALCYLQRSGKYHIDRLLTTVNTHHNRVSMHGLRRELLERQVQEIGLPLTTIELPEEPTMEVYNTAMERVIGKLNSEGYTHCGFGDIFLEDLRIYRETKLSPYDIECCFPLWKRDSKELITEFLDLGFRAIIIALNSEVLDVSFAGREIDENFLKDLPSNVDPCGENGEFHTFCFDGPIFTNPVEFTLGEKVYREYKRPKDQDTSTVGHSMGFWFSDLLPIEKRQNN</sequence>
<dbReference type="SUPFAM" id="SSF52402">
    <property type="entry name" value="Adenine nucleotide alpha hydrolases-like"/>
    <property type="match status" value="1"/>
</dbReference>
<comment type="caution">
    <text evidence="2">The sequence shown here is derived from an EMBL/GenBank/DDBJ whole genome shotgun (WGS) entry which is preliminary data.</text>
</comment>
<evidence type="ECO:0000259" key="1">
    <source>
        <dbReference type="Pfam" id="PF01902"/>
    </source>
</evidence>
<dbReference type="OrthoDB" id="3572539at2"/>
<protein>
    <submittedName>
        <fullName evidence="2">Adenine nucleotide alpha hydrolase</fullName>
    </submittedName>
</protein>
<organism evidence="2 3">
    <name type="scientific">Ulvibacterium marinum</name>
    <dbReference type="NCBI Taxonomy" id="2419782"/>
    <lineage>
        <taxon>Bacteria</taxon>
        <taxon>Pseudomonadati</taxon>
        <taxon>Bacteroidota</taxon>
        <taxon>Flavobacteriia</taxon>
        <taxon>Flavobacteriales</taxon>
        <taxon>Flavobacteriaceae</taxon>
        <taxon>Ulvibacterium</taxon>
    </lineage>
</organism>
<dbReference type="RefSeq" id="WP_120710258.1">
    <property type="nucleotide sequence ID" value="NZ_RBCJ01000001.1"/>
</dbReference>
<feature type="domain" description="Diphthamide synthase" evidence="1">
    <location>
        <begin position="9"/>
        <end position="212"/>
    </location>
</feature>
<evidence type="ECO:0000313" key="3">
    <source>
        <dbReference type="Proteomes" id="UP000276603"/>
    </source>
</evidence>
<dbReference type="CDD" id="cd01994">
    <property type="entry name" value="AANH_PF0828-like"/>
    <property type="match status" value="1"/>
</dbReference>
<reference evidence="2 3" key="1">
    <citation type="submission" date="2018-10" db="EMBL/GenBank/DDBJ databases">
        <title>Ulvibacterium marinum gen. nov., sp. nov., a novel marine bacterium of the family Flavobacteriaceae, isolated from a culture of the green alga Ulva prolifera.</title>
        <authorList>
            <person name="Zhang Z."/>
        </authorList>
    </citation>
    <scope>NUCLEOTIDE SEQUENCE [LARGE SCALE GENOMIC DNA]</scope>
    <source>
        <strain evidence="2 3">CCMM003</strain>
    </source>
</reference>
<name>A0A3B0CDQ9_9FLAO</name>
<keyword evidence="2" id="KW-0378">Hydrolase</keyword>
<dbReference type="InterPro" id="IPR014729">
    <property type="entry name" value="Rossmann-like_a/b/a_fold"/>
</dbReference>
<accession>A0A3B0CDQ9</accession>
<dbReference type="Proteomes" id="UP000276603">
    <property type="component" value="Unassembled WGS sequence"/>
</dbReference>
<dbReference type="AlphaFoldDB" id="A0A3B0CDQ9"/>
<dbReference type="InterPro" id="IPR002761">
    <property type="entry name" value="Diphthami_syn_dom"/>
</dbReference>
<proteinExistence type="predicted"/>
<dbReference type="Pfam" id="PF01902">
    <property type="entry name" value="Diphthami_syn_2"/>
    <property type="match status" value="1"/>
</dbReference>